<feature type="coiled-coil region" evidence="1">
    <location>
        <begin position="121"/>
        <end position="148"/>
    </location>
</feature>
<dbReference type="InterPro" id="IPR049021">
    <property type="entry name" value="AmiR_N"/>
</dbReference>
<dbReference type="Gene3D" id="3.40.50.2300">
    <property type="match status" value="1"/>
</dbReference>
<keyword evidence="1" id="KW-0175">Coiled coil</keyword>
<gene>
    <name evidence="3" type="ORF">ACFPFW_16980</name>
</gene>
<dbReference type="InterPro" id="IPR008327">
    <property type="entry name" value="Sig_transdc_resp-reg_antiterm"/>
</dbReference>
<dbReference type="InterPro" id="IPR011006">
    <property type="entry name" value="CheY-like_superfamily"/>
</dbReference>
<keyword evidence="4" id="KW-1185">Reference proteome</keyword>
<evidence type="ECO:0000313" key="3">
    <source>
        <dbReference type="EMBL" id="MFC5069710.1"/>
    </source>
</evidence>
<comment type="caution">
    <text evidence="3">The sequence shown here is derived from an EMBL/GenBank/DDBJ whole genome shotgun (WGS) entry which is preliminary data.</text>
</comment>
<evidence type="ECO:0000256" key="1">
    <source>
        <dbReference type="SAM" id="Coils"/>
    </source>
</evidence>
<dbReference type="InterPro" id="IPR036388">
    <property type="entry name" value="WH-like_DNA-bd_sf"/>
</dbReference>
<feature type="domain" description="ANTAR" evidence="2">
    <location>
        <begin position="128"/>
        <end position="189"/>
    </location>
</feature>
<dbReference type="Proteomes" id="UP001595796">
    <property type="component" value="Unassembled WGS sequence"/>
</dbReference>
<protein>
    <submittedName>
        <fullName evidence="3">ANTAR domain-containing response regulator</fullName>
    </submittedName>
</protein>
<reference evidence="4" key="1">
    <citation type="journal article" date="2019" name="Int. J. Syst. Evol. Microbiol.">
        <title>The Global Catalogue of Microorganisms (GCM) 10K type strain sequencing project: providing services to taxonomists for standard genome sequencing and annotation.</title>
        <authorList>
            <consortium name="The Broad Institute Genomics Platform"/>
            <consortium name="The Broad Institute Genome Sequencing Center for Infectious Disease"/>
            <person name="Wu L."/>
            <person name="Ma J."/>
        </authorList>
    </citation>
    <scope>NUCLEOTIDE SEQUENCE [LARGE SCALE GENOMIC DNA]</scope>
    <source>
        <strain evidence="4">CGMCC 1.16444</strain>
    </source>
</reference>
<dbReference type="EMBL" id="JBHSJF010000008">
    <property type="protein sequence ID" value="MFC5069710.1"/>
    <property type="molecule type" value="Genomic_DNA"/>
</dbReference>
<dbReference type="RefSeq" id="WP_114956273.1">
    <property type="nucleotide sequence ID" value="NZ_JBHSJF010000008.1"/>
</dbReference>
<accession>A0ABV9Z426</accession>
<dbReference type="Gene3D" id="1.10.10.10">
    <property type="entry name" value="Winged helix-like DNA-binding domain superfamily/Winged helix DNA-binding domain"/>
    <property type="match status" value="1"/>
</dbReference>
<name>A0ABV9Z426_9HYPH</name>
<dbReference type="PIRSF" id="PIRSF036382">
    <property type="entry name" value="RR_antiterm"/>
    <property type="match status" value="1"/>
</dbReference>
<evidence type="ECO:0000259" key="2">
    <source>
        <dbReference type="PROSITE" id="PS50921"/>
    </source>
</evidence>
<sequence>MAIQILKDLRGLKVTVIHPHDAEGVDLIEHLKRIGCTVEALWPIPAAFPAAADVVILAIDHENRETLQKLLKEQDERGPTLIAVVGYEDPATLQIVIESGALAIVQRPIRPFGLLTNLLLARSLWLERSEAERKIRKLERKIGGMQKTQKAKTILMSSQGLTEDAAYETMRRQAMSKRVSVEEIAVAIINAYELLNGPVKGA</sequence>
<dbReference type="SUPFAM" id="SSF52172">
    <property type="entry name" value="CheY-like"/>
    <property type="match status" value="1"/>
</dbReference>
<evidence type="ECO:0000313" key="4">
    <source>
        <dbReference type="Proteomes" id="UP001595796"/>
    </source>
</evidence>
<dbReference type="SMART" id="SM01012">
    <property type="entry name" value="ANTAR"/>
    <property type="match status" value="1"/>
</dbReference>
<dbReference type="Pfam" id="PF03861">
    <property type="entry name" value="ANTAR"/>
    <property type="match status" value="1"/>
</dbReference>
<proteinExistence type="predicted"/>
<organism evidence="3 4">
    <name type="scientific">Flaviflagellibacter deserti</name>
    <dbReference type="NCBI Taxonomy" id="2267266"/>
    <lineage>
        <taxon>Bacteria</taxon>
        <taxon>Pseudomonadati</taxon>
        <taxon>Pseudomonadota</taxon>
        <taxon>Alphaproteobacteria</taxon>
        <taxon>Hyphomicrobiales</taxon>
        <taxon>Flaviflagellibacter</taxon>
    </lineage>
</organism>
<dbReference type="Pfam" id="PF21332">
    <property type="entry name" value="AmiR_N"/>
    <property type="match status" value="1"/>
</dbReference>
<dbReference type="InterPro" id="IPR005561">
    <property type="entry name" value="ANTAR"/>
</dbReference>
<dbReference type="PROSITE" id="PS50921">
    <property type="entry name" value="ANTAR"/>
    <property type="match status" value="1"/>
</dbReference>